<gene>
    <name evidence="1" type="ORF">LOD99_2898</name>
</gene>
<keyword evidence="2" id="KW-1185">Reference proteome</keyword>
<name>A0AAV7JYR0_9METZ</name>
<dbReference type="Proteomes" id="UP001165289">
    <property type="component" value="Unassembled WGS sequence"/>
</dbReference>
<accession>A0AAV7JYR0</accession>
<dbReference type="EMBL" id="JAKMXF010000233">
    <property type="protein sequence ID" value="KAI6654051.1"/>
    <property type="molecule type" value="Genomic_DNA"/>
</dbReference>
<organism evidence="1 2">
    <name type="scientific">Oopsacas minuta</name>
    <dbReference type="NCBI Taxonomy" id="111878"/>
    <lineage>
        <taxon>Eukaryota</taxon>
        <taxon>Metazoa</taxon>
        <taxon>Porifera</taxon>
        <taxon>Hexactinellida</taxon>
        <taxon>Hexasterophora</taxon>
        <taxon>Lyssacinosida</taxon>
        <taxon>Leucopsacidae</taxon>
        <taxon>Oopsacas</taxon>
    </lineage>
</organism>
<sequence>MAQLGSRVRVGEDDVFPTYPIPFPAAGNVCVVMGYDPDLWSYGLSKEQNLYFPAVMEKLTGPFLYSCLSSSNNVLNSFYRHIATDVYFVLILMERFRTEVRHTKVEPKNYIALNRKKACAKNSSKPIPIPQTIKPVIGDKRISLLARKERHENTVYNSGVKRSLEQLASIISSGDLEKIIQLAKGIQSTTQVGTQPNHLSPQTELEDRVISQTHVIPPVKIVEPSNIPGLNLDSENTHTRLIHKYINYAGYDISLITLLCIKLVTRITEFGYRMAIG</sequence>
<evidence type="ECO:0000313" key="1">
    <source>
        <dbReference type="EMBL" id="KAI6654051.1"/>
    </source>
</evidence>
<comment type="caution">
    <text evidence="1">The sequence shown here is derived from an EMBL/GenBank/DDBJ whole genome shotgun (WGS) entry which is preliminary data.</text>
</comment>
<evidence type="ECO:0000313" key="2">
    <source>
        <dbReference type="Proteomes" id="UP001165289"/>
    </source>
</evidence>
<reference evidence="1 2" key="1">
    <citation type="journal article" date="2023" name="BMC Biol.">
        <title>The compact genome of the sponge Oopsacas minuta (Hexactinellida) is lacking key metazoan core genes.</title>
        <authorList>
            <person name="Santini S."/>
            <person name="Schenkelaars Q."/>
            <person name="Jourda C."/>
            <person name="Duchesne M."/>
            <person name="Belahbib H."/>
            <person name="Rocher C."/>
            <person name="Selva M."/>
            <person name="Riesgo A."/>
            <person name="Vervoort M."/>
            <person name="Leys S.P."/>
            <person name="Kodjabachian L."/>
            <person name="Le Bivic A."/>
            <person name="Borchiellini C."/>
            <person name="Claverie J.M."/>
            <person name="Renard E."/>
        </authorList>
    </citation>
    <scope>NUCLEOTIDE SEQUENCE [LARGE SCALE GENOMIC DNA]</scope>
    <source>
        <strain evidence="1">SPO-2</strain>
    </source>
</reference>
<protein>
    <submittedName>
        <fullName evidence="1">Uncharacterized protein</fullName>
    </submittedName>
</protein>
<dbReference type="AlphaFoldDB" id="A0AAV7JYR0"/>
<proteinExistence type="predicted"/>